<sequence length="78" mass="8400">MYNTILITRASSGIGAATAQLFLSKGWNVIATMRKPESKTALTTSEHVLVTKLDVLDLSSIENTIKEGIDNGPQLLVL</sequence>
<reference evidence="3 4" key="1">
    <citation type="submission" date="2018-10" db="EMBL/GenBank/DDBJ databases">
        <title>Genomic Encyclopedia of Archaeal and Bacterial Type Strains, Phase II (KMG-II): from individual species to whole genera.</title>
        <authorList>
            <person name="Goeker M."/>
        </authorList>
    </citation>
    <scope>NUCLEOTIDE SEQUENCE [LARGE SCALE GENOMIC DNA]</scope>
    <source>
        <strain evidence="3 4">DSM 18602</strain>
    </source>
</reference>
<dbReference type="InterPro" id="IPR002347">
    <property type="entry name" value="SDR_fam"/>
</dbReference>
<dbReference type="SUPFAM" id="SSF51735">
    <property type="entry name" value="NAD(P)-binding Rossmann-fold domains"/>
    <property type="match status" value="1"/>
</dbReference>
<keyword evidence="4" id="KW-1185">Reference proteome</keyword>
<dbReference type="AlphaFoldDB" id="A0A495J8D7"/>
<proteinExistence type="inferred from homology"/>
<dbReference type="InterPro" id="IPR036291">
    <property type="entry name" value="NAD(P)-bd_dom_sf"/>
</dbReference>
<name>A0A495J8D7_9SPHI</name>
<evidence type="ECO:0000256" key="2">
    <source>
        <dbReference type="ARBA" id="ARBA00023002"/>
    </source>
</evidence>
<dbReference type="Proteomes" id="UP000268007">
    <property type="component" value="Unassembled WGS sequence"/>
</dbReference>
<dbReference type="RefSeq" id="WP_121200410.1">
    <property type="nucleotide sequence ID" value="NZ_RBKU01000001.1"/>
</dbReference>
<evidence type="ECO:0000313" key="4">
    <source>
        <dbReference type="Proteomes" id="UP000268007"/>
    </source>
</evidence>
<comment type="caution">
    <text evidence="3">The sequence shown here is derived from an EMBL/GenBank/DDBJ whole genome shotgun (WGS) entry which is preliminary data.</text>
</comment>
<keyword evidence="2" id="KW-0560">Oxidoreductase</keyword>
<protein>
    <submittedName>
        <fullName evidence="3">Short subunit dehydrogenase</fullName>
    </submittedName>
</protein>
<accession>A0A495J8D7</accession>
<evidence type="ECO:0000256" key="1">
    <source>
        <dbReference type="ARBA" id="ARBA00006484"/>
    </source>
</evidence>
<dbReference type="PANTHER" id="PTHR44169">
    <property type="entry name" value="NADPH-DEPENDENT 1-ACYLDIHYDROXYACETONE PHOSPHATE REDUCTASE"/>
    <property type="match status" value="1"/>
</dbReference>
<dbReference type="GO" id="GO:0016491">
    <property type="term" value="F:oxidoreductase activity"/>
    <property type="evidence" value="ECO:0007669"/>
    <property type="project" value="UniProtKB-KW"/>
</dbReference>
<comment type="similarity">
    <text evidence="1">Belongs to the short-chain dehydrogenases/reductases (SDR) family.</text>
</comment>
<dbReference type="EMBL" id="RBKU01000001">
    <property type="protein sequence ID" value="RKR84644.1"/>
    <property type="molecule type" value="Genomic_DNA"/>
</dbReference>
<dbReference type="Gene3D" id="3.40.50.720">
    <property type="entry name" value="NAD(P)-binding Rossmann-like Domain"/>
    <property type="match status" value="1"/>
</dbReference>
<organism evidence="3 4">
    <name type="scientific">Mucilaginibacter gracilis</name>
    <dbReference type="NCBI Taxonomy" id="423350"/>
    <lineage>
        <taxon>Bacteria</taxon>
        <taxon>Pseudomonadati</taxon>
        <taxon>Bacteroidota</taxon>
        <taxon>Sphingobacteriia</taxon>
        <taxon>Sphingobacteriales</taxon>
        <taxon>Sphingobacteriaceae</taxon>
        <taxon>Mucilaginibacter</taxon>
    </lineage>
</organism>
<dbReference type="PANTHER" id="PTHR44169:SF6">
    <property type="entry name" value="NADPH-DEPENDENT 1-ACYLDIHYDROXYACETONE PHOSPHATE REDUCTASE"/>
    <property type="match status" value="1"/>
</dbReference>
<evidence type="ECO:0000313" key="3">
    <source>
        <dbReference type="EMBL" id="RKR84644.1"/>
    </source>
</evidence>
<gene>
    <name evidence="3" type="ORF">BDD43_4892</name>
</gene>
<dbReference type="Pfam" id="PF00106">
    <property type="entry name" value="adh_short"/>
    <property type="match status" value="1"/>
</dbReference>
<dbReference type="OrthoDB" id="1235794at2"/>